<comment type="similarity">
    <text evidence="1">Belongs to the ClpS family.</text>
</comment>
<dbReference type="RefSeq" id="WP_178934162.1">
    <property type="nucleotide sequence ID" value="NZ_JACBAZ010000010.1"/>
</dbReference>
<dbReference type="NCBIfam" id="NF000668">
    <property type="entry name" value="PRK00033.1-1"/>
    <property type="match status" value="1"/>
</dbReference>
<sequence>MPTPTTKDRIKAKQEKAQPWNVVVLDDPVNLMGYVTMVFKRVFGYSQEKATTLMMQVHREGRSIVWSGEREKAEFYVQQLHSWQLKATLEKPE</sequence>
<protein>
    <recommendedName>
        <fullName evidence="1">ATP-dependent Clp protease adapter protein ClpS</fullName>
    </recommendedName>
</protein>
<dbReference type="Pfam" id="PF02617">
    <property type="entry name" value="ClpS"/>
    <property type="match status" value="1"/>
</dbReference>
<evidence type="ECO:0000313" key="4">
    <source>
        <dbReference type="Proteomes" id="UP000557872"/>
    </source>
</evidence>
<keyword evidence="4" id="KW-1185">Reference proteome</keyword>
<name>A0A851GHR4_9BACT</name>
<evidence type="ECO:0000259" key="2">
    <source>
        <dbReference type="Pfam" id="PF02617"/>
    </source>
</evidence>
<gene>
    <name evidence="1 3" type="primary">clpS</name>
    <name evidence="3" type="ORF">HW115_17035</name>
</gene>
<feature type="domain" description="Adaptor protein ClpS core" evidence="2">
    <location>
        <begin position="16"/>
        <end position="83"/>
    </location>
</feature>
<dbReference type="GO" id="GO:0008233">
    <property type="term" value="F:peptidase activity"/>
    <property type="evidence" value="ECO:0007669"/>
    <property type="project" value="UniProtKB-KW"/>
</dbReference>
<comment type="caution">
    <text evidence="3">The sequence shown here is derived from an EMBL/GenBank/DDBJ whole genome shotgun (WGS) entry which is preliminary data.</text>
</comment>
<dbReference type="InterPro" id="IPR003769">
    <property type="entry name" value="ClpS_core"/>
</dbReference>
<keyword evidence="3" id="KW-0645">Protease</keyword>
<dbReference type="HAMAP" id="MF_00302">
    <property type="entry name" value="ClpS"/>
    <property type="match status" value="1"/>
</dbReference>
<dbReference type="GO" id="GO:0030163">
    <property type="term" value="P:protein catabolic process"/>
    <property type="evidence" value="ECO:0007669"/>
    <property type="project" value="InterPro"/>
</dbReference>
<dbReference type="PANTHER" id="PTHR33473:SF19">
    <property type="entry name" value="ATP-DEPENDENT CLP PROTEASE ADAPTER PROTEIN CLPS"/>
    <property type="match status" value="1"/>
</dbReference>
<dbReference type="PANTHER" id="PTHR33473">
    <property type="entry name" value="ATP-DEPENDENT CLP PROTEASE ADAPTER PROTEIN CLPS1, CHLOROPLASTIC"/>
    <property type="match status" value="1"/>
</dbReference>
<dbReference type="AlphaFoldDB" id="A0A851GHR4"/>
<dbReference type="InterPro" id="IPR014719">
    <property type="entry name" value="Ribosomal_bL12_C/ClpS-like"/>
</dbReference>
<accession>A0A851GHR4</accession>
<dbReference type="InterPro" id="IPR022935">
    <property type="entry name" value="ClpS"/>
</dbReference>
<organism evidence="3 4">
    <name type="scientific">Oceaniferula marina</name>
    <dbReference type="NCBI Taxonomy" id="2748318"/>
    <lineage>
        <taxon>Bacteria</taxon>
        <taxon>Pseudomonadati</taxon>
        <taxon>Verrucomicrobiota</taxon>
        <taxon>Verrucomicrobiia</taxon>
        <taxon>Verrucomicrobiales</taxon>
        <taxon>Verrucomicrobiaceae</taxon>
        <taxon>Oceaniferula</taxon>
    </lineage>
</organism>
<dbReference type="Proteomes" id="UP000557872">
    <property type="component" value="Unassembled WGS sequence"/>
</dbReference>
<reference evidence="3 4" key="1">
    <citation type="submission" date="2020-07" db="EMBL/GenBank/DDBJ databases">
        <title>Roseicoccus Jingziensis gen. nov., sp. nov., isolated from coastal seawater.</title>
        <authorList>
            <person name="Feng X."/>
        </authorList>
    </citation>
    <scope>NUCLEOTIDE SEQUENCE [LARGE SCALE GENOMIC DNA]</scope>
    <source>
        <strain evidence="3 4">N1E253</strain>
    </source>
</reference>
<dbReference type="SUPFAM" id="SSF54736">
    <property type="entry name" value="ClpS-like"/>
    <property type="match status" value="1"/>
</dbReference>
<comment type="function">
    <text evidence="1">Involved in the modulation of the specificity of the ClpAP-mediated ATP-dependent protein degradation.</text>
</comment>
<evidence type="ECO:0000256" key="1">
    <source>
        <dbReference type="HAMAP-Rule" id="MF_00302"/>
    </source>
</evidence>
<proteinExistence type="inferred from homology"/>
<evidence type="ECO:0000313" key="3">
    <source>
        <dbReference type="EMBL" id="NWK57328.1"/>
    </source>
</evidence>
<keyword evidence="3" id="KW-0378">Hydrolase</keyword>
<dbReference type="Gene3D" id="3.30.1390.10">
    <property type="match status" value="1"/>
</dbReference>
<dbReference type="GO" id="GO:0006508">
    <property type="term" value="P:proteolysis"/>
    <property type="evidence" value="ECO:0007669"/>
    <property type="project" value="UniProtKB-UniRule"/>
</dbReference>
<dbReference type="EMBL" id="JACBAZ010000010">
    <property type="protein sequence ID" value="NWK57328.1"/>
    <property type="molecule type" value="Genomic_DNA"/>
</dbReference>
<comment type="subunit">
    <text evidence="1">Binds to the N-terminal domain of the chaperone ClpA.</text>
</comment>